<protein>
    <submittedName>
        <fullName evidence="1">Uncharacterized protein</fullName>
    </submittedName>
</protein>
<dbReference type="Proteomes" id="UP000193519">
    <property type="component" value="Chromosome"/>
</dbReference>
<accession>A0A9P1US94</accession>
<dbReference type="EMBL" id="AAAQJJ010000016">
    <property type="protein sequence ID" value="EAE0770751.1"/>
    <property type="molecule type" value="Genomic_DNA"/>
</dbReference>
<evidence type="ECO:0000313" key="2">
    <source>
        <dbReference type="EMBL" id="UUJ78745.1"/>
    </source>
</evidence>
<proteinExistence type="predicted"/>
<name>A0A9P1US94_LISMN</name>
<dbReference type="RefSeq" id="WP_061105322.1">
    <property type="nucleotide sequence ID" value="NZ_CP098507.1"/>
</dbReference>
<evidence type="ECO:0000313" key="1">
    <source>
        <dbReference type="EMBL" id="EAE0770751.1"/>
    </source>
</evidence>
<reference evidence="2" key="2">
    <citation type="submission" date="2022-06" db="EMBL/GenBank/DDBJ databases">
        <title>Complete genomes of Listeria monocytogenes strains L58-55 and 6179.</title>
        <authorList>
            <person name="Schmitz-Esser S."/>
            <person name="Tibbs-Cortes B.W."/>
        </authorList>
    </citation>
    <scope>NUCLEOTIDE SEQUENCE</scope>
    <source>
        <strain evidence="2">L58-55</strain>
    </source>
</reference>
<dbReference type="Proteomes" id="UP000388699">
    <property type="component" value="Unassembled WGS sequence"/>
</dbReference>
<gene>
    <name evidence="2" type="ORF">BES38_10275</name>
    <name evidence="1" type="ORF">DG57_13015</name>
</gene>
<reference evidence="1 3" key="1">
    <citation type="submission" date="2018-06" db="EMBL/GenBank/DDBJ databases">
        <authorList>
            <consortium name="GenomeTrakr: Next Generation Sequencing Network for Food Pathogen Tracability"/>
        </authorList>
    </citation>
    <scope>NUCLEOTIDE SEQUENCE [LARGE SCALE GENOMIC DNA]</scope>
    <source>
        <strain evidence="1 3">CFSAN008016</strain>
    </source>
</reference>
<dbReference type="AlphaFoldDB" id="A0A9P1US94"/>
<sequence>MTVEEKIEALKIAKELEKEFHPYAKVEITVDGVKIVENLCFEPNGADSKKIDTDTTNKCVVCLEKADLELENGNFICENCAQIMGELAED</sequence>
<dbReference type="EMBL" id="CP098507">
    <property type="protein sequence ID" value="UUJ78745.1"/>
    <property type="molecule type" value="Genomic_DNA"/>
</dbReference>
<organism evidence="1 3">
    <name type="scientific">Listeria monocytogenes</name>
    <dbReference type="NCBI Taxonomy" id="1639"/>
    <lineage>
        <taxon>Bacteria</taxon>
        <taxon>Bacillati</taxon>
        <taxon>Bacillota</taxon>
        <taxon>Bacilli</taxon>
        <taxon>Bacillales</taxon>
        <taxon>Listeriaceae</taxon>
        <taxon>Listeria</taxon>
    </lineage>
</organism>
<evidence type="ECO:0000313" key="3">
    <source>
        <dbReference type="Proteomes" id="UP000388699"/>
    </source>
</evidence>